<gene>
    <name evidence="1" type="ORF">IAB51_09175</name>
</gene>
<name>A0A9D1FNT5_9FIRM</name>
<reference evidence="1" key="1">
    <citation type="submission" date="2020-10" db="EMBL/GenBank/DDBJ databases">
        <authorList>
            <person name="Gilroy R."/>
        </authorList>
    </citation>
    <scope>NUCLEOTIDE SEQUENCE</scope>
    <source>
        <strain evidence="1">CHK199-13235</strain>
    </source>
</reference>
<proteinExistence type="predicted"/>
<dbReference type="SUPFAM" id="SSF51445">
    <property type="entry name" value="(Trans)glycosidases"/>
    <property type="match status" value="1"/>
</dbReference>
<sequence>MFFPILTPPSRVFLKASGQVSPLSSCGPESWEYRDLKVFCSPVENRLDVSVEASATEPEAVQLRWDFDIRGHYLFLNDHWERGYGDLQWSVMQPERVYPWYFMAFDGERAHGYGVRTLPNAMAFWLADSKGVSLWLDLRCGGAGVRLKGRHLDAVSIVVREGLPGESPFAAAKAFCRTMAVLPARQHPVVYGGNNWYCDYGESSEGGILEQAKIMTRLAGQNQNRPYMVVDDGWQICHAHSCNGGPWSYGNYGFPHLEELPGRMEQMGVRAGIWFRPLLTMERVPAEALLSRFQGQEGVILDPSSPFVLEKAAEDMRRLDGWGYHLIKHDFSSFDILGKWGVQMGASLTTSGWRFFDPTKTTAEIIKNFYQVLRDSVPDALIMGCNTVGHLSAGIFDLSRTGDDTSGLEWERTRKMGINTLAFRLPQHNVFFAADADCVGITGKVSWKYNRQWLELLSKTGTPLFVSASPNAIGPEQEKDLAAAFARADQALPEAEPLDWMDTACPSVWKFGGETQCFDWFSENGVWVY</sequence>
<evidence type="ECO:0000313" key="1">
    <source>
        <dbReference type="EMBL" id="HIS76964.1"/>
    </source>
</evidence>
<dbReference type="Gene3D" id="3.20.20.70">
    <property type="entry name" value="Aldolase class I"/>
    <property type="match status" value="1"/>
</dbReference>
<dbReference type="AlphaFoldDB" id="A0A9D1FNT5"/>
<protein>
    <recommendedName>
        <fullName evidence="3">Alpha-galactosidase</fullName>
    </recommendedName>
</protein>
<dbReference type="Proteomes" id="UP000824002">
    <property type="component" value="Unassembled WGS sequence"/>
</dbReference>
<comment type="caution">
    <text evidence="1">The sequence shown here is derived from an EMBL/GenBank/DDBJ whole genome shotgun (WGS) entry which is preliminary data.</text>
</comment>
<dbReference type="InterPro" id="IPR013785">
    <property type="entry name" value="Aldolase_TIM"/>
</dbReference>
<accession>A0A9D1FNT5</accession>
<evidence type="ECO:0008006" key="3">
    <source>
        <dbReference type="Google" id="ProtNLM"/>
    </source>
</evidence>
<dbReference type="InterPro" id="IPR017853">
    <property type="entry name" value="GH"/>
</dbReference>
<organism evidence="1 2">
    <name type="scientific">Candidatus Merdivicinus excrementipullorum</name>
    <dbReference type="NCBI Taxonomy" id="2840867"/>
    <lineage>
        <taxon>Bacteria</taxon>
        <taxon>Bacillati</taxon>
        <taxon>Bacillota</taxon>
        <taxon>Clostridia</taxon>
        <taxon>Eubacteriales</taxon>
        <taxon>Oscillospiraceae</taxon>
        <taxon>Oscillospiraceae incertae sedis</taxon>
        <taxon>Candidatus Merdivicinus</taxon>
    </lineage>
</organism>
<reference evidence="1" key="2">
    <citation type="journal article" date="2021" name="PeerJ">
        <title>Extensive microbial diversity within the chicken gut microbiome revealed by metagenomics and culture.</title>
        <authorList>
            <person name="Gilroy R."/>
            <person name="Ravi A."/>
            <person name="Getino M."/>
            <person name="Pursley I."/>
            <person name="Horton D.L."/>
            <person name="Alikhan N.F."/>
            <person name="Baker D."/>
            <person name="Gharbi K."/>
            <person name="Hall N."/>
            <person name="Watson M."/>
            <person name="Adriaenssens E.M."/>
            <person name="Foster-Nyarko E."/>
            <person name="Jarju S."/>
            <person name="Secka A."/>
            <person name="Antonio M."/>
            <person name="Oren A."/>
            <person name="Chaudhuri R.R."/>
            <person name="La Ragione R."/>
            <person name="Hildebrand F."/>
            <person name="Pallen M.J."/>
        </authorList>
    </citation>
    <scope>NUCLEOTIDE SEQUENCE</scope>
    <source>
        <strain evidence="1">CHK199-13235</strain>
    </source>
</reference>
<dbReference type="EMBL" id="DVJP01000059">
    <property type="protein sequence ID" value="HIS76964.1"/>
    <property type="molecule type" value="Genomic_DNA"/>
</dbReference>
<evidence type="ECO:0000313" key="2">
    <source>
        <dbReference type="Proteomes" id="UP000824002"/>
    </source>
</evidence>